<evidence type="ECO:0000313" key="4">
    <source>
        <dbReference type="EMBL" id="CAJ0610384.1"/>
    </source>
</evidence>
<keyword evidence="5" id="KW-1185">Reference proteome</keyword>
<dbReference type="EMBL" id="CATQJL010000326">
    <property type="protein sequence ID" value="CAJ0610384.1"/>
    <property type="molecule type" value="Genomic_DNA"/>
</dbReference>
<dbReference type="AlphaFoldDB" id="A0AA36MEK8"/>
<evidence type="ECO:0000256" key="3">
    <source>
        <dbReference type="SAM" id="SignalP"/>
    </source>
</evidence>
<dbReference type="PANTHER" id="PTHR11567:SF171">
    <property type="entry name" value="ACID PHOSPHATASE FAMILY"/>
    <property type="match status" value="1"/>
</dbReference>
<dbReference type="GO" id="GO:0016791">
    <property type="term" value="F:phosphatase activity"/>
    <property type="evidence" value="ECO:0007669"/>
    <property type="project" value="UniProtKB-ARBA"/>
</dbReference>
<accession>A0AA36MEK8</accession>
<keyword evidence="2" id="KW-0812">Transmembrane</keyword>
<evidence type="ECO:0008006" key="6">
    <source>
        <dbReference type="Google" id="ProtNLM"/>
    </source>
</evidence>
<evidence type="ECO:0000256" key="1">
    <source>
        <dbReference type="ARBA" id="ARBA00005375"/>
    </source>
</evidence>
<dbReference type="Pfam" id="PF00328">
    <property type="entry name" value="His_Phos_2"/>
    <property type="match status" value="1"/>
</dbReference>
<proteinExistence type="inferred from homology"/>
<dbReference type="Gene3D" id="3.40.50.1240">
    <property type="entry name" value="Phosphoglycerate mutase-like"/>
    <property type="match status" value="1"/>
</dbReference>
<feature type="transmembrane region" description="Helical" evidence="2">
    <location>
        <begin position="373"/>
        <end position="399"/>
    </location>
</feature>
<comment type="similarity">
    <text evidence="1">Belongs to the histidine acid phosphatase family.</text>
</comment>
<dbReference type="InterPro" id="IPR050645">
    <property type="entry name" value="Histidine_acid_phosphatase"/>
</dbReference>
<feature type="chain" id="PRO_5041300663" description="Acid phosphatase" evidence="3">
    <location>
        <begin position="19"/>
        <end position="427"/>
    </location>
</feature>
<name>A0AA36MEK8_CYLNA</name>
<keyword evidence="2" id="KW-1133">Transmembrane helix</keyword>
<dbReference type="InterPro" id="IPR000560">
    <property type="entry name" value="His_Pase_clade-2"/>
</dbReference>
<evidence type="ECO:0000256" key="2">
    <source>
        <dbReference type="SAM" id="Phobius"/>
    </source>
</evidence>
<keyword evidence="3" id="KW-0732">Signal</keyword>
<keyword evidence="2" id="KW-0472">Membrane</keyword>
<evidence type="ECO:0000313" key="5">
    <source>
        <dbReference type="Proteomes" id="UP001176961"/>
    </source>
</evidence>
<reference evidence="4" key="1">
    <citation type="submission" date="2023-07" db="EMBL/GenBank/DDBJ databases">
        <authorList>
            <consortium name="CYATHOMIX"/>
        </authorList>
    </citation>
    <scope>NUCLEOTIDE SEQUENCE</scope>
    <source>
        <strain evidence="4">N/A</strain>
    </source>
</reference>
<dbReference type="Proteomes" id="UP001176961">
    <property type="component" value="Unassembled WGS sequence"/>
</dbReference>
<sequence>MGLVTYTLFVIFLGLAKAQSPSTLQFVEFWFRHGERLPTDYVYFPKDPPPLVPYTEAEAGELTNRGVKMTFMRGEFIRKNYGDFLGTAYKPSQIRVWTGNDNRTVASAEAVLAGIYKPDKERQWSDTLDWQPVAVHTDETIDWVGTGVHGVCPLYWDTFFASSGYQNLMAPFDPSLIQFLQNHTGVAIQSPIEFNHVLDTLYTKITLNDTRLPYPRWAESIRTSIPLFRNEFHRRLIDAQNDTVGRYHAELLLSYIEDHLNRSSEKKNKAVYISGHDTNLMSLGRLLNITSLANYLPPYAALLVVELHQRNGTYYVQMRVSLTLQDQLQLVEIPQCKNPCQLEKLQSLLKNSRVSRADWDLICRGYGIQKSQYPILAASILILLAIFIISTVVLLCTTLSYKRQIKELRDPERRRLLDEGQQQGYTR</sequence>
<dbReference type="SUPFAM" id="SSF53254">
    <property type="entry name" value="Phosphoglycerate mutase-like"/>
    <property type="match status" value="1"/>
</dbReference>
<comment type="caution">
    <text evidence="4">The sequence shown here is derived from an EMBL/GenBank/DDBJ whole genome shotgun (WGS) entry which is preliminary data.</text>
</comment>
<dbReference type="InterPro" id="IPR029033">
    <property type="entry name" value="His_PPase_superfam"/>
</dbReference>
<gene>
    <name evidence="4" type="ORF">CYNAS_LOCUS22367</name>
</gene>
<protein>
    <recommendedName>
        <fullName evidence="6">Acid phosphatase</fullName>
    </recommendedName>
</protein>
<dbReference type="PANTHER" id="PTHR11567">
    <property type="entry name" value="ACID PHOSPHATASE-RELATED"/>
    <property type="match status" value="1"/>
</dbReference>
<feature type="signal peptide" evidence="3">
    <location>
        <begin position="1"/>
        <end position="18"/>
    </location>
</feature>
<organism evidence="4 5">
    <name type="scientific">Cylicocyclus nassatus</name>
    <name type="common">Nematode worm</name>
    <dbReference type="NCBI Taxonomy" id="53992"/>
    <lineage>
        <taxon>Eukaryota</taxon>
        <taxon>Metazoa</taxon>
        <taxon>Ecdysozoa</taxon>
        <taxon>Nematoda</taxon>
        <taxon>Chromadorea</taxon>
        <taxon>Rhabditida</taxon>
        <taxon>Rhabditina</taxon>
        <taxon>Rhabditomorpha</taxon>
        <taxon>Strongyloidea</taxon>
        <taxon>Strongylidae</taxon>
        <taxon>Cylicocyclus</taxon>
    </lineage>
</organism>
<dbReference type="CDD" id="cd07061">
    <property type="entry name" value="HP_HAP_like"/>
    <property type="match status" value="1"/>
</dbReference>